<dbReference type="AlphaFoldDB" id="A0A0A9BL77"/>
<proteinExistence type="predicted"/>
<protein>
    <submittedName>
        <fullName evidence="2">Uncharacterized protein</fullName>
    </submittedName>
</protein>
<dbReference type="EMBL" id="GBRH01233181">
    <property type="protein sequence ID" value="JAD64714.1"/>
    <property type="molecule type" value="Transcribed_RNA"/>
</dbReference>
<accession>A0A0A9BL77</accession>
<organism evidence="2">
    <name type="scientific">Arundo donax</name>
    <name type="common">Giant reed</name>
    <name type="synonym">Donax arundinaceus</name>
    <dbReference type="NCBI Taxonomy" id="35708"/>
    <lineage>
        <taxon>Eukaryota</taxon>
        <taxon>Viridiplantae</taxon>
        <taxon>Streptophyta</taxon>
        <taxon>Embryophyta</taxon>
        <taxon>Tracheophyta</taxon>
        <taxon>Spermatophyta</taxon>
        <taxon>Magnoliopsida</taxon>
        <taxon>Liliopsida</taxon>
        <taxon>Poales</taxon>
        <taxon>Poaceae</taxon>
        <taxon>PACMAD clade</taxon>
        <taxon>Arundinoideae</taxon>
        <taxon>Arundineae</taxon>
        <taxon>Arundo</taxon>
    </lineage>
</organism>
<reference evidence="2" key="2">
    <citation type="journal article" date="2015" name="Data Brief">
        <title>Shoot transcriptome of the giant reed, Arundo donax.</title>
        <authorList>
            <person name="Barrero R.A."/>
            <person name="Guerrero F.D."/>
            <person name="Moolhuijzen P."/>
            <person name="Goolsby J.A."/>
            <person name="Tidwell J."/>
            <person name="Bellgard S.E."/>
            <person name="Bellgard M.I."/>
        </authorList>
    </citation>
    <scope>NUCLEOTIDE SEQUENCE</scope>
    <source>
        <tissue evidence="2">Shoot tissue taken approximately 20 cm above the soil surface</tissue>
    </source>
</reference>
<name>A0A0A9BL77_ARUDO</name>
<keyword evidence="1" id="KW-1133">Transmembrane helix</keyword>
<feature type="transmembrane region" description="Helical" evidence="1">
    <location>
        <begin position="6"/>
        <end position="25"/>
    </location>
</feature>
<sequence length="35" mass="4258">MDKYFLFNLLLYKFFFMKIAHLFPLTNLTSDQALL</sequence>
<evidence type="ECO:0000256" key="1">
    <source>
        <dbReference type="SAM" id="Phobius"/>
    </source>
</evidence>
<keyword evidence="1" id="KW-0472">Membrane</keyword>
<reference evidence="2" key="1">
    <citation type="submission" date="2014-09" db="EMBL/GenBank/DDBJ databases">
        <authorList>
            <person name="Magalhaes I.L.F."/>
            <person name="Oliveira U."/>
            <person name="Santos F.R."/>
            <person name="Vidigal T.H.D.A."/>
            <person name="Brescovit A.D."/>
            <person name="Santos A.J."/>
        </authorList>
    </citation>
    <scope>NUCLEOTIDE SEQUENCE</scope>
    <source>
        <tissue evidence="2">Shoot tissue taken approximately 20 cm above the soil surface</tissue>
    </source>
</reference>
<evidence type="ECO:0000313" key="2">
    <source>
        <dbReference type="EMBL" id="JAD64714.1"/>
    </source>
</evidence>
<keyword evidence="1" id="KW-0812">Transmembrane</keyword>